<dbReference type="GO" id="GO:0003755">
    <property type="term" value="F:peptidyl-prolyl cis-trans isomerase activity"/>
    <property type="evidence" value="ECO:0007669"/>
    <property type="project" value="UniProtKB-UniRule"/>
</dbReference>
<organism evidence="8 9">
    <name type="scientific">Alloprevotella tannerae</name>
    <dbReference type="NCBI Taxonomy" id="76122"/>
    <lineage>
        <taxon>Bacteria</taxon>
        <taxon>Pseudomonadati</taxon>
        <taxon>Bacteroidota</taxon>
        <taxon>Bacteroidia</taxon>
        <taxon>Bacteroidales</taxon>
        <taxon>Prevotellaceae</taxon>
        <taxon>Alloprevotella</taxon>
    </lineage>
</organism>
<dbReference type="PROSITE" id="PS50059">
    <property type="entry name" value="FKBP_PPIASE"/>
    <property type="match status" value="1"/>
</dbReference>
<evidence type="ECO:0000313" key="8">
    <source>
        <dbReference type="EMBL" id="MBF0969429.1"/>
    </source>
</evidence>
<dbReference type="PANTHER" id="PTHR43811">
    <property type="entry name" value="FKBP-TYPE PEPTIDYL-PROLYL CIS-TRANS ISOMERASE FKPA"/>
    <property type="match status" value="1"/>
</dbReference>
<protein>
    <recommendedName>
        <fullName evidence="6">Peptidyl-prolyl cis-trans isomerase</fullName>
        <ecNumber evidence="6">5.2.1.8</ecNumber>
    </recommendedName>
</protein>
<keyword evidence="3 5" id="KW-0697">Rotamase</keyword>
<dbReference type="GO" id="GO:0006457">
    <property type="term" value="P:protein folding"/>
    <property type="evidence" value="ECO:0007669"/>
    <property type="project" value="InterPro"/>
</dbReference>
<accession>A0A929RVQ7</accession>
<evidence type="ECO:0000256" key="5">
    <source>
        <dbReference type="PROSITE-ProRule" id="PRU00277"/>
    </source>
</evidence>
<dbReference type="EMBL" id="JABZGR010000001">
    <property type="protein sequence ID" value="MBF0969429.1"/>
    <property type="molecule type" value="Genomic_DNA"/>
</dbReference>
<sequence length="302" mass="32687">MKRLFLLPLLGGIFLASCHKSAPRAEMKTDVDTLSYEIGMANTQGIEAYFRQMGIDSQYVDDFIRGLKDGSLAGDDKKQMAYYAGVQAGLQIKTQMFPTIERQVFGSDTTRMLSLKNFLAGFSAGLHKKSAFKINGQELTPTLAGQDADKRVKLMASKALEAQYGPQKKAADAYLKQLASQKDIKRLPGGVFYRVIKAGGGAIPSDTSIVEVEYEGRLVDGKVFDSSIERQPGKPVKMSVGTAIEGWKIALTHMPVGSVWEVYVPYDKAYGGQGTGPIPPFANVIFKIQLDGIDRAAGGAGS</sequence>
<dbReference type="EC" id="5.2.1.8" evidence="6"/>
<dbReference type="AlphaFoldDB" id="A0A929RVQ7"/>
<gene>
    <name evidence="8" type="ORF">HXK21_00080</name>
</gene>
<dbReference type="InterPro" id="IPR001179">
    <property type="entry name" value="PPIase_FKBP_dom"/>
</dbReference>
<dbReference type="InterPro" id="IPR046357">
    <property type="entry name" value="PPIase_dom_sf"/>
</dbReference>
<dbReference type="PROSITE" id="PS51257">
    <property type="entry name" value="PROKAR_LIPOPROTEIN"/>
    <property type="match status" value="1"/>
</dbReference>
<comment type="similarity">
    <text evidence="2 6">Belongs to the FKBP-type PPIase family.</text>
</comment>
<comment type="catalytic activity">
    <reaction evidence="1 5 6">
        <text>[protein]-peptidylproline (omega=180) = [protein]-peptidylproline (omega=0)</text>
        <dbReference type="Rhea" id="RHEA:16237"/>
        <dbReference type="Rhea" id="RHEA-COMP:10747"/>
        <dbReference type="Rhea" id="RHEA-COMP:10748"/>
        <dbReference type="ChEBI" id="CHEBI:83833"/>
        <dbReference type="ChEBI" id="CHEBI:83834"/>
        <dbReference type="EC" id="5.2.1.8"/>
    </reaction>
</comment>
<dbReference type="InterPro" id="IPR036944">
    <property type="entry name" value="PPIase_FKBP_N_sf"/>
</dbReference>
<feature type="domain" description="PPIase FKBP-type" evidence="7">
    <location>
        <begin position="207"/>
        <end position="294"/>
    </location>
</feature>
<evidence type="ECO:0000256" key="4">
    <source>
        <dbReference type="ARBA" id="ARBA00023235"/>
    </source>
</evidence>
<name>A0A929RVQ7_9BACT</name>
<dbReference type="Pfam" id="PF01346">
    <property type="entry name" value="FKBP_N"/>
    <property type="match status" value="1"/>
</dbReference>
<dbReference type="Proteomes" id="UP000704068">
    <property type="component" value="Unassembled WGS sequence"/>
</dbReference>
<dbReference type="SUPFAM" id="SSF54534">
    <property type="entry name" value="FKBP-like"/>
    <property type="match status" value="1"/>
</dbReference>
<reference evidence="8" key="1">
    <citation type="submission" date="2020-04" db="EMBL/GenBank/DDBJ databases">
        <title>Deep metagenomics examines the oral microbiome during advanced dental caries in children, revealing novel taxa and co-occurrences with host molecules.</title>
        <authorList>
            <person name="Baker J.L."/>
            <person name="Morton J.T."/>
            <person name="Dinis M."/>
            <person name="Alvarez R."/>
            <person name="Tran N.C."/>
            <person name="Knight R."/>
            <person name="Edlund A."/>
        </authorList>
    </citation>
    <scope>NUCLEOTIDE SEQUENCE</scope>
    <source>
        <strain evidence="8">JCVI_34_bin.1</strain>
    </source>
</reference>
<dbReference type="PANTHER" id="PTHR43811:SF23">
    <property type="entry name" value="FKBP-TYPE 22 KDA PEPTIDYL-PROLYL CIS-TRANS ISOMERASE"/>
    <property type="match status" value="1"/>
</dbReference>
<dbReference type="Gene3D" id="1.10.287.460">
    <property type="entry name" value="Peptidyl-prolyl cis-trans isomerase, FKBP-type, N-terminal domain"/>
    <property type="match status" value="1"/>
</dbReference>
<evidence type="ECO:0000259" key="7">
    <source>
        <dbReference type="PROSITE" id="PS50059"/>
    </source>
</evidence>
<evidence type="ECO:0000256" key="1">
    <source>
        <dbReference type="ARBA" id="ARBA00000971"/>
    </source>
</evidence>
<proteinExistence type="inferred from homology"/>
<evidence type="ECO:0000313" key="9">
    <source>
        <dbReference type="Proteomes" id="UP000704068"/>
    </source>
</evidence>
<evidence type="ECO:0000256" key="6">
    <source>
        <dbReference type="RuleBase" id="RU003915"/>
    </source>
</evidence>
<dbReference type="Pfam" id="PF00254">
    <property type="entry name" value="FKBP_C"/>
    <property type="match status" value="1"/>
</dbReference>
<comment type="caution">
    <text evidence="8">The sequence shown here is derived from an EMBL/GenBank/DDBJ whole genome shotgun (WGS) entry which is preliminary data.</text>
</comment>
<evidence type="ECO:0000256" key="3">
    <source>
        <dbReference type="ARBA" id="ARBA00023110"/>
    </source>
</evidence>
<dbReference type="RefSeq" id="WP_303762323.1">
    <property type="nucleotide sequence ID" value="NZ_JABZGR010000001.1"/>
</dbReference>
<keyword evidence="4 5" id="KW-0413">Isomerase</keyword>
<dbReference type="Gene3D" id="3.10.50.40">
    <property type="match status" value="1"/>
</dbReference>
<evidence type="ECO:0000256" key="2">
    <source>
        <dbReference type="ARBA" id="ARBA00006577"/>
    </source>
</evidence>
<dbReference type="InterPro" id="IPR000774">
    <property type="entry name" value="PPIase_FKBP_N"/>
</dbReference>